<protein>
    <submittedName>
        <fullName evidence="1">Uncharacterized protein</fullName>
    </submittedName>
</protein>
<name>A0A7U2F3F4_PHANO</name>
<organism evidence="1 2">
    <name type="scientific">Phaeosphaeria nodorum (strain SN15 / ATCC MYA-4574 / FGSC 10173)</name>
    <name type="common">Glume blotch fungus</name>
    <name type="synonym">Parastagonospora nodorum</name>
    <dbReference type="NCBI Taxonomy" id="321614"/>
    <lineage>
        <taxon>Eukaryota</taxon>
        <taxon>Fungi</taxon>
        <taxon>Dikarya</taxon>
        <taxon>Ascomycota</taxon>
        <taxon>Pezizomycotina</taxon>
        <taxon>Dothideomycetes</taxon>
        <taxon>Pleosporomycetidae</taxon>
        <taxon>Pleosporales</taxon>
        <taxon>Pleosporineae</taxon>
        <taxon>Phaeosphaeriaceae</taxon>
        <taxon>Parastagonospora</taxon>
    </lineage>
</organism>
<dbReference type="EMBL" id="CP069028">
    <property type="protein sequence ID" value="QRC95975.1"/>
    <property type="molecule type" value="Genomic_DNA"/>
</dbReference>
<evidence type="ECO:0000313" key="1">
    <source>
        <dbReference type="EMBL" id="QRC95975.1"/>
    </source>
</evidence>
<dbReference type="VEuPathDB" id="FungiDB:JI435_408150"/>
<proteinExistence type="predicted"/>
<gene>
    <name evidence="1" type="ORF">JI435_408150</name>
</gene>
<evidence type="ECO:0000313" key="2">
    <source>
        <dbReference type="Proteomes" id="UP000663193"/>
    </source>
</evidence>
<dbReference type="AlphaFoldDB" id="A0A7U2F3F4"/>
<reference evidence="2" key="1">
    <citation type="journal article" date="2021" name="BMC Genomics">
        <title>Chromosome-level genome assembly and manually-curated proteome of model necrotroph Parastagonospora nodorum Sn15 reveals a genome-wide trove of candidate effector homologs, and redundancy of virulence-related functions within an accessory chromosome.</title>
        <authorList>
            <person name="Bertazzoni S."/>
            <person name="Jones D.A.B."/>
            <person name="Phan H.T."/>
            <person name="Tan K.-C."/>
            <person name="Hane J.K."/>
        </authorList>
    </citation>
    <scope>NUCLEOTIDE SEQUENCE [LARGE SCALE GENOMIC DNA]</scope>
    <source>
        <strain evidence="2">SN15 / ATCC MYA-4574 / FGSC 10173)</strain>
    </source>
</reference>
<sequence>MPAPSARIPAVAAFIEFMVRSLLSCSGSSKIRRLHNLSMSDTVGAAIVDA</sequence>
<keyword evidence="2" id="KW-1185">Reference proteome</keyword>
<accession>A0A7U2F3F4</accession>
<dbReference type="Proteomes" id="UP000663193">
    <property type="component" value="Chromosome 6"/>
</dbReference>